<dbReference type="Proteomes" id="UP000020492">
    <property type="component" value="Unassembled WGS sequence"/>
</dbReference>
<dbReference type="EMBL" id="JHAC01000011">
    <property type="protein sequence ID" value="EYB69062.1"/>
    <property type="molecule type" value="Genomic_DNA"/>
</dbReference>
<proteinExistence type="predicted"/>
<organism evidence="1 2">
    <name type="scientific">Deinococcus phoenicis</name>
    <dbReference type="NCBI Taxonomy" id="1476583"/>
    <lineage>
        <taxon>Bacteria</taxon>
        <taxon>Thermotogati</taxon>
        <taxon>Deinococcota</taxon>
        <taxon>Deinococci</taxon>
        <taxon>Deinococcales</taxon>
        <taxon>Deinococcaceae</taxon>
        <taxon>Deinococcus</taxon>
    </lineage>
</organism>
<comment type="caution">
    <text evidence="1">The sequence shown here is derived from an EMBL/GenBank/DDBJ whole genome shotgun (WGS) entry which is preliminary data.</text>
</comment>
<gene>
    <name evidence="1" type="ORF">DEIPH_ctg011orf0028</name>
</gene>
<dbReference type="PATRIC" id="fig|1476583.3.peg.655"/>
<sequence>MDDTVDLTDVLTAIAASLQGIRSELRAMRLEQRAGMGIKLTDSDTADLQLALTDADEIAEAFAPCEEMEMGHVRVLS</sequence>
<reference evidence="1 2" key="1">
    <citation type="submission" date="2014-03" db="EMBL/GenBank/DDBJ databases">
        <title>Draft genome sequence of Deinococcus phoenicis 1P10ME.</title>
        <authorList>
            <person name="Stepanov V.G."/>
            <person name="Vaishampayan P."/>
            <person name="Venkateswaran K."/>
            <person name="Fox G.E."/>
        </authorList>
    </citation>
    <scope>NUCLEOTIDE SEQUENCE [LARGE SCALE GENOMIC DNA]</scope>
    <source>
        <strain evidence="1 2">1P10ME</strain>
    </source>
</reference>
<evidence type="ECO:0000313" key="1">
    <source>
        <dbReference type="EMBL" id="EYB69062.1"/>
    </source>
</evidence>
<name>A0A016QT83_9DEIO</name>
<dbReference type="STRING" id="1476583.DEIPH_ctg011orf0028"/>
<keyword evidence="2" id="KW-1185">Reference proteome</keyword>
<accession>A0A016QT83</accession>
<dbReference type="RefSeq" id="WP_034353816.1">
    <property type="nucleotide sequence ID" value="NZ_JHAC01000011.1"/>
</dbReference>
<dbReference type="AlphaFoldDB" id="A0A016QT83"/>
<evidence type="ECO:0000313" key="2">
    <source>
        <dbReference type="Proteomes" id="UP000020492"/>
    </source>
</evidence>
<protein>
    <submittedName>
        <fullName evidence="1">Uncharacterized protein</fullName>
    </submittedName>
</protein>